<dbReference type="SUPFAM" id="SSF51556">
    <property type="entry name" value="Metallo-dependent hydrolases"/>
    <property type="match status" value="1"/>
</dbReference>
<evidence type="ECO:0000256" key="4">
    <source>
        <dbReference type="ARBA" id="ARBA00022723"/>
    </source>
</evidence>
<dbReference type="NCBIfam" id="TIGR00221">
    <property type="entry name" value="nagA"/>
    <property type="match status" value="1"/>
</dbReference>
<keyword evidence="15" id="KW-1185">Reference proteome</keyword>
<feature type="binding site" evidence="11">
    <location>
        <begin position="303"/>
        <end position="305"/>
    </location>
    <ligand>
        <name>substrate</name>
    </ligand>
</feature>
<evidence type="ECO:0000259" key="13">
    <source>
        <dbReference type="Pfam" id="PF01979"/>
    </source>
</evidence>
<dbReference type="Pfam" id="PF01979">
    <property type="entry name" value="Amidohydro_1"/>
    <property type="match status" value="1"/>
</dbReference>
<dbReference type="SUPFAM" id="SSF51338">
    <property type="entry name" value="Composite domain of metallo-dependent hydrolases"/>
    <property type="match status" value="1"/>
</dbReference>
<dbReference type="KEGG" id="psua:FLK61_25655"/>
<dbReference type="GO" id="GO:0008448">
    <property type="term" value="F:N-acetylglucosamine-6-phosphate deacetylase activity"/>
    <property type="evidence" value="ECO:0007669"/>
    <property type="project" value="UniProtKB-EC"/>
</dbReference>
<dbReference type="FunFam" id="3.20.20.140:FF:000004">
    <property type="entry name" value="N-acetylglucosamine-6-phosphate deacetylase"/>
    <property type="match status" value="1"/>
</dbReference>
<evidence type="ECO:0000256" key="2">
    <source>
        <dbReference type="ARBA" id="ARBA00011899"/>
    </source>
</evidence>
<dbReference type="InterPro" id="IPR011059">
    <property type="entry name" value="Metal-dep_hydrolase_composite"/>
</dbReference>
<dbReference type="InterPro" id="IPR032466">
    <property type="entry name" value="Metal_Hydrolase"/>
</dbReference>
<evidence type="ECO:0000313" key="15">
    <source>
        <dbReference type="Proteomes" id="UP000318138"/>
    </source>
</evidence>
<dbReference type="AlphaFoldDB" id="A0A859FBF7"/>
<feature type="binding site" evidence="11">
    <location>
        <position position="247"/>
    </location>
    <ligand>
        <name>substrate</name>
    </ligand>
</feature>
<dbReference type="InterPro" id="IPR006680">
    <property type="entry name" value="Amidohydro-rel"/>
</dbReference>
<comment type="pathway">
    <text evidence="8">Amino-sugar metabolism; N-acetylneuraminate degradation; D-fructose 6-phosphate from N-acetylneuraminate: step 4/5.</text>
</comment>
<accession>A0A859FBF7</accession>
<gene>
    <name evidence="14" type="primary">nagA</name>
    <name evidence="14" type="ORF">FLK61_25655</name>
</gene>
<comment type="similarity">
    <text evidence="1 9">Belongs to the metallo-dependent hydrolases superfamily. NagA family.</text>
</comment>
<comment type="cofactor">
    <cofactor evidence="12">
        <name>a divalent metal cation</name>
        <dbReference type="ChEBI" id="CHEBI:60240"/>
    </cofactor>
    <text evidence="12">Binds 1 divalent metal cation per subunit.</text>
</comment>
<evidence type="ECO:0000256" key="6">
    <source>
        <dbReference type="ARBA" id="ARBA00023277"/>
    </source>
</evidence>
<dbReference type="Gene3D" id="3.20.20.140">
    <property type="entry name" value="Metal-dependent hydrolases"/>
    <property type="match status" value="1"/>
</dbReference>
<reference evidence="15" key="1">
    <citation type="submission" date="2019-07" db="EMBL/GenBank/DDBJ databases">
        <title>Bacillus alkalisoli sp. nov. isolated from saline soil.</title>
        <authorList>
            <person name="Sun J.-Q."/>
            <person name="Xu L."/>
        </authorList>
    </citation>
    <scope>NUCLEOTIDE SEQUENCE [LARGE SCALE GENOMIC DNA]</scope>
    <source>
        <strain evidence="15">M4U3P1</strain>
    </source>
</reference>
<dbReference type="Proteomes" id="UP000318138">
    <property type="component" value="Chromosome"/>
</dbReference>
<sequence length="384" mass="41583">MMRQFHNVTIGETGERDPIIAIKGGKFTDTADNHSEIEHLTFNEPCYLLPGFIDVHIHGIANADVMDGTEEALDTMQRALVKEGTTSFLPTTLTGDFGNLLHIGGLIQNKMGQHESGATILGAHVEGPFIHPNKRGAQPLEHILKMNKNHIDDLLAAYGDALRIITLAPELDHDEQIKRLANEGVTVSIGHTEATYEETSASIVAGASHITHLYNAMTGFHHREVGVVGAAFLRPELTVELIADGYHASKEAVQLCFQTIGADRLLLITDSMRAKGMGDGAFDLGGQEVTVLGSEARLSNDVLAGSVLKMNEAAALMREVTSCSLAELVKMTSTNQAKKLGIGDRKGSIALGFDADFIIVNERFDIMQTYVNGKLVFDKKENAE</sequence>
<evidence type="ECO:0000256" key="1">
    <source>
        <dbReference type="ARBA" id="ARBA00010716"/>
    </source>
</evidence>
<feature type="binding site" evidence="12">
    <location>
        <position position="212"/>
    </location>
    <ligand>
        <name>Zn(2+)</name>
        <dbReference type="ChEBI" id="CHEBI:29105"/>
    </ligand>
</feature>
<dbReference type="Gene3D" id="2.30.40.10">
    <property type="entry name" value="Urease, subunit C, domain 1"/>
    <property type="match status" value="1"/>
</dbReference>
<dbReference type="PANTHER" id="PTHR11113:SF14">
    <property type="entry name" value="N-ACETYLGLUCOSAMINE-6-PHOSPHATE DEACETYLASE"/>
    <property type="match status" value="1"/>
</dbReference>
<evidence type="ECO:0000313" key="14">
    <source>
        <dbReference type="EMBL" id="QKS70158.1"/>
    </source>
</evidence>
<dbReference type="InterPro" id="IPR003764">
    <property type="entry name" value="GlcNAc_6-P_deAcase"/>
</dbReference>
<keyword evidence="6 9" id="KW-0119">Carbohydrate metabolism</keyword>
<protein>
    <recommendedName>
        <fullName evidence="3">N-acetylglucosamine-6-phosphate deacetylase</fullName>
        <ecNumber evidence="2">3.5.1.25</ecNumber>
    </recommendedName>
</protein>
<feature type="binding site" evidence="11">
    <location>
        <position position="223"/>
    </location>
    <ligand>
        <name>substrate</name>
    </ligand>
</feature>
<dbReference type="PANTHER" id="PTHR11113">
    <property type="entry name" value="N-ACETYLGLUCOSAMINE-6-PHOSPHATE DEACETYLASE"/>
    <property type="match status" value="1"/>
</dbReference>
<dbReference type="GO" id="GO:0006046">
    <property type="term" value="P:N-acetylglucosamine catabolic process"/>
    <property type="evidence" value="ECO:0007669"/>
    <property type="project" value="TreeGrafter"/>
</dbReference>
<evidence type="ECO:0000256" key="10">
    <source>
        <dbReference type="PIRSR" id="PIRSR038994-1"/>
    </source>
</evidence>
<feature type="domain" description="Amidohydrolase-related" evidence="13">
    <location>
        <begin position="47"/>
        <end position="376"/>
    </location>
</feature>
<evidence type="ECO:0000256" key="12">
    <source>
        <dbReference type="PIRSR" id="PIRSR038994-3"/>
    </source>
</evidence>
<feature type="binding site" evidence="11">
    <location>
        <begin position="215"/>
        <end position="216"/>
    </location>
    <ligand>
        <name>substrate</name>
    </ligand>
</feature>
<dbReference type="CDD" id="cd00854">
    <property type="entry name" value="NagA"/>
    <property type="match status" value="1"/>
</dbReference>
<evidence type="ECO:0000256" key="11">
    <source>
        <dbReference type="PIRSR" id="PIRSR038994-2"/>
    </source>
</evidence>
<dbReference type="PIRSF" id="PIRSF038994">
    <property type="entry name" value="NagA"/>
    <property type="match status" value="1"/>
</dbReference>
<comment type="catalytic activity">
    <reaction evidence="7">
        <text>N-acetyl-D-glucosamine 6-phosphate + H2O = D-glucosamine 6-phosphate + acetate</text>
        <dbReference type="Rhea" id="RHEA:22936"/>
        <dbReference type="ChEBI" id="CHEBI:15377"/>
        <dbReference type="ChEBI" id="CHEBI:30089"/>
        <dbReference type="ChEBI" id="CHEBI:57513"/>
        <dbReference type="ChEBI" id="CHEBI:58725"/>
        <dbReference type="EC" id="3.5.1.25"/>
    </reaction>
</comment>
<evidence type="ECO:0000256" key="5">
    <source>
        <dbReference type="ARBA" id="ARBA00022801"/>
    </source>
</evidence>
<dbReference type="GO" id="GO:0046872">
    <property type="term" value="F:metal ion binding"/>
    <property type="evidence" value="ECO:0007669"/>
    <property type="project" value="UniProtKB-KW"/>
</dbReference>
<evidence type="ECO:0000256" key="7">
    <source>
        <dbReference type="ARBA" id="ARBA00047647"/>
    </source>
</evidence>
<feature type="active site" description="Proton donor/acceptor" evidence="10">
    <location>
        <position position="270"/>
    </location>
</feature>
<feature type="binding site" evidence="12">
    <location>
        <position position="126"/>
    </location>
    <ligand>
        <name>Zn(2+)</name>
        <dbReference type="ChEBI" id="CHEBI:29105"/>
    </ligand>
</feature>
<feature type="binding site" evidence="11">
    <location>
        <position position="137"/>
    </location>
    <ligand>
        <name>substrate</name>
    </ligand>
</feature>
<dbReference type="EC" id="3.5.1.25" evidence="2"/>
<dbReference type="EMBL" id="CP041372">
    <property type="protein sequence ID" value="QKS70158.1"/>
    <property type="molecule type" value="Genomic_DNA"/>
</dbReference>
<keyword evidence="5 9" id="KW-0378">Hydrolase</keyword>
<organism evidence="14 15">
    <name type="scientific">Paenalkalicoccus suaedae</name>
    <dbReference type="NCBI Taxonomy" id="2592382"/>
    <lineage>
        <taxon>Bacteria</taxon>
        <taxon>Bacillati</taxon>
        <taxon>Bacillota</taxon>
        <taxon>Bacilli</taxon>
        <taxon>Bacillales</taxon>
        <taxon>Bacillaceae</taxon>
        <taxon>Paenalkalicoccus</taxon>
    </lineage>
</organism>
<keyword evidence="4 12" id="KW-0479">Metal-binding</keyword>
<name>A0A859FBF7_9BACI</name>
<evidence type="ECO:0000256" key="8">
    <source>
        <dbReference type="ARBA" id="ARBA00060590"/>
    </source>
</evidence>
<dbReference type="RefSeq" id="WP_176008201.1">
    <property type="nucleotide sequence ID" value="NZ_CP041372.2"/>
</dbReference>
<evidence type="ECO:0000256" key="3">
    <source>
        <dbReference type="ARBA" id="ARBA00018029"/>
    </source>
</evidence>
<feature type="binding site" evidence="12">
    <location>
        <position position="191"/>
    </location>
    <ligand>
        <name>Zn(2+)</name>
        <dbReference type="ChEBI" id="CHEBI:29105"/>
    </ligand>
</feature>
<proteinExistence type="inferred from homology"/>
<evidence type="ECO:0000256" key="9">
    <source>
        <dbReference type="PIRNR" id="PIRNR038994"/>
    </source>
</evidence>